<dbReference type="GO" id="GO:0015937">
    <property type="term" value="P:coenzyme A biosynthetic process"/>
    <property type="evidence" value="ECO:0007669"/>
    <property type="project" value="UniProtKB-ARBA"/>
</dbReference>
<name>A0A6P2CWZ8_9BACT</name>
<dbReference type="Pfam" id="PF04127">
    <property type="entry name" value="DFP"/>
    <property type="match status" value="1"/>
</dbReference>
<sequence length="232" mass="25348">MNILVTAGNTQTPVDRVRCITNIFSGRTGAQVASTAFERGHTVTLLTSHPGVLDTITTTRERVEPQWRVRAYRTFDDLDALMRAEITTGGYDAVIHAAAVSDYHVAGVFTHRDGQFEDATAGKVKGSHPELWLKLTPAPKLIDKVRADWGFTGKLVKFKLEVGVSAVELEEIAERSRVHSRADLMVANTLEGMYGWALIGAAPGGYQHIARAELATHLLTTLEVISPSTNRV</sequence>
<dbReference type="EMBL" id="LR593886">
    <property type="protein sequence ID" value="VTR92916.1"/>
    <property type="molecule type" value="Genomic_DNA"/>
</dbReference>
<organism evidence="2 3">
    <name type="scientific">Gemmata massiliana</name>
    <dbReference type="NCBI Taxonomy" id="1210884"/>
    <lineage>
        <taxon>Bacteria</taxon>
        <taxon>Pseudomonadati</taxon>
        <taxon>Planctomycetota</taxon>
        <taxon>Planctomycetia</taxon>
        <taxon>Gemmatales</taxon>
        <taxon>Gemmataceae</taxon>
        <taxon>Gemmata</taxon>
    </lineage>
</organism>
<accession>A0A6P2CWZ8</accession>
<reference evidence="2 3" key="1">
    <citation type="submission" date="2019-05" db="EMBL/GenBank/DDBJ databases">
        <authorList>
            <consortium name="Science for Life Laboratories"/>
        </authorList>
    </citation>
    <scope>NUCLEOTIDE SEQUENCE [LARGE SCALE GENOMIC DNA]</scope>
    <source>
        <strain evidence="2">Soil9</strain>
    </source>
</reference>
<dbReference type="InterPro" id="IPR035929">
    <property type="entry name" value="CoaB-like_sf"/>
</dbReference>
<evidence type="ECO:0000313" key="2">
    <source>
        <dbReference type="EMBL" id="VTR92916.1"/>
    </source>
</evidence>
<gene>
    <name evidence="2" type="ORF">SOIL9_47980</name>
</gene>
<keyword evidence="3" id="KW-1185">Reference proteome</keyword>
<proteinExistence type="predicted"/>
<dbReference type="Gene3D" id="3.40.50.10300">
    <property type="entry name" value="CoaB-like"/>
    <property type="match status" value="1"/>
</dbReference>
<dbReference type="KEGG" id="gms:SOIL9_47980"/>
<dbReference type="RefSeq" id="WP_162667714.1">
    <property type="nucleotide sequence ID" value="NZ_LR593886.1"/>
</dbReference>
<evidence type="ECO:0000259" key="1">
    <source>
        <dbReference type="Pfam" id="PF04127"/>
    </source>
</evidence>
<dbReference type="Proteomes" id="UP000464178">
    <property type="component" value="Chromosome"/>
</dbReference>
<dbReference type="SUPFAM" id="SSF102645">
    <property type="entry name" value="CoaB-like"/>
    <property type="match status" value="1"/>
</dbReference>
<dbReference type="AlphaFoldDB" id="A0A6P2CWZ8"/>
<feature type="domain" description="DNA/pantothenate metabolism flavoprotein C-terminal" evidence="1">
    <location>
        <begin position="2"/>
        <end position="191"/>
    </location>
</feature>
<evidence type="ECO:0000313" key="3">
    <source>
        <dbReference type="Proteomes" id="UP000464178"/>
    </source>
</evidence>
<protein>
    <recommendedName>
        <fullName evidence="1">DNA/pantothenate metabolism flavoprotein C-terminal domain-containing protein</fullName>
    </recommendedName>
</protein>
<dbReference type="GO" id="GO:0003824">
    <property type="term" value="F:catalytic activity"/>
    <property type="evidence" value="ECO:0007669"/>
    <property type="project" value="UniProtKB-ARBA"/>
</dbReference>
<dbReference type="InterPro" id="IPR007085">
    <property type="entry name" value="DNA/pantothenate-metab_flavo_C"/>
</dbReference>